<gene>
    <name evidence="1" type="ORF">STAS_21623</name>
</gene>
<evidence type="ECO:0000313" key="1">
    <source>
        <dbReference type="EMBL" id="GER44716.1"/>
    </source>
</evidence>
<keyword evidence="1" id="KW-0238">DNA-binding</keyword>
<accession>A0A5A7QIF6</accession>
<dbReference type="Proteomes" id="UP000325081">
    <property type="component" value="Unassembled WGS sequence"/>
</dbReference>
<name>A0A5A7QIF6_STRAF</name>
<organism evidence="1 2">
    <name type="scientific">Striga asiatica</name>
    <name type="common">Asiatic witchweed</name>
    <name type="synonym">Buchnera asiatica</name>
    <dbReference type="NCBI Taxonomy" id="4170"/>
    <lineage>
        <taxon>Eukaryota</taxon>
        <taxon>Viridiplantae</taxon>
        <taxon>Streptophyta</taxon>
        <taxon>Embryophyta</taxon>
        <taxon>Tracheophyta</taxon>
        <taxon>Spermatophyta</taxon>
        <taxon>Magnoliopsida</taxon>
        <taxon>eudicotyledons</taxon>
        <taxon>Gunneridae</taxon>
        <taxon>Pentapetalae</taxon>
        <taxon>asterids</taxon>
        <taxon>lamiids</taxon>
        <taxon>Lamiales</taxon>
        <taxon>Orobanchaceae</taxon>
        <taxon>Buchnereae</taxon>
        <taxon>Striga</taxon>
    </lineage>
</organism>
<dbReference type="AlphaFoldDB" id="A0A5A7QIF6"/>
<comment type="caution">
    <text evidence="1">The sequence shown here is derived from an EMBL/GenBank/DDBJ whole genome shotgun (WGS) entry which is preliminary data.</text>
</comment>
<sequence>MGSPTSDMISLPDSLPRFSVQSWSDSDVMAEKHDFRAQGFASLKYSPDPLWRKPQFPNSRFVDLSAAGLLKKSKVAGGDGCGGGATFRLRVVVSADWESKLEETRVWQSIVDIVK</sequence>
<dbReference type="GO" id="GO:0003677">
    <property type="term" value="F:DNA binding"/>
    <property type="evidence" value="ECO:0007669"/>
    <property type="project" value="UniProtKB-KW"/>
</dbReference>
<proteinExistence type="predicted"/>
<dbReference type="EMBL" id="BKCP01007070">
    <property type="protein sequence ID" value="GER44716.1"/>
    <property type="molecule type" value="Genomic_DNA"/>
</dbReference>
<reference evidence="2" key="1">
    <citation type="journal article" date="2019" name="Curr. Biol.">
        <title>Genome Sequence of Striga asiatica Provides Insight into the Evolution of Plant Parasitism.</title>
        <authorList>
            <person name="Yoshida S."/>
            <person name="Kim S."/>
            <person name="Wafula E.K."/>
            <person name="Tanskanen J."/>
            <person name="Kim Y.M."/>
            <person name="Honaas L."/>
            <person name="Yang Z."/>
            <person name="Spallek T."/>
            <person name="Conn C.E."/>
            <person name="Ichihashi Y."/>
            <person name="Cheong K."/>
            <person name="Cui S."/>
            <person name="Der J.P."/>
            <person name="Gundlach H."/>
            <person name="Jiao Y."/>
            <person name="Hori C."/>
            <person name="Ishida J.K."/>
            <person name="Kasahara H."/>
            <person name="Kiba T."/>
            <person name="Kim M.S."/>
            <person name="Koo N."/>
            <person name="Laohavisit A."/>
            <person name="Lee Y.H."/>
            <person name="Lumba S."/>
            <person name="McCourt P."/>
            <person name="Mortimer J.C."/>
            <person name="Mutuku J.M."/>
            <person name="Nomura T."/>
            <person name="Sasaki-Sekimoto Y."/>
            <person name="Seto Y."/>
            <person name="Wang Y."/>
            <person name="Wakatake T."/>
            <person name="Sakakibara H."/>
            <person name="Demura T."/>
            <person name="Yamaguchi S."/>
            <person name="Yoneyama K."/>
            <person name="Manabe R.I."/>
            <person name="Nelson D.C."/>
            <person name="Schulman A.H."/>
            <person name="Timko M.P."/>
            <person name="dePamphilis C.W."/>
            <person name="Choi D."/>
            <person name="Shirasu K."/>
        </authorList>
    </citation>
    <scope>NUCLEOTIDE SEQUENCE [LARGE SCALE GENOMIC DNA]</scope>
    <source>
        <strain evidence="2">cv. UVA1</strain>
    </source>
</reference>
<keyword evidence="2" id="KW-1185">Reference proteome</keyword>
<evidence type="ECO:0000313" key="2">
    <source>
        <dbReference type="Proteomes" id="UP000325081"/>
    </source>
</evidence>
<protein>
    <submittedName>
        <fullName evidence="1">WRKY DNA-binding protein 43</fullName>
    </submittedName>
</protein>